<gene>
    <name evidence="1" type="ORF">HMPREF1015_02953</name>
</gene>
<dbReference type="Gene3D" id="2.60.410.10">
    <property type="entry name" value="D-Ala-D-Ala carboxypeptidase, C-terminal domain"/>
    <property type="match status" value="1"/>
</dbReference>
<dbReference type="InterPro" id="IPR037167">
    <property type="entry name" value="Peptidase_S11_C_sf"/>
</dbReference>
<dbReference type="GO" id="GO:0006508">
    <property type="term" value="P:proteolysis"/>
    <property type="evidence" value="ECO:0007669"/>
    <property type="project" value="InterPro"/>
</dbReference>
<dbReference type="EMBL" id="ACWF01000041">
    <property type="protein sequence ID" value="EHL78977.1"/>
    <property type="molecule type" value="Genomic_DNA"/>
</dbReference>
<dbReference type="PATRIC" id="fig|665952.3.peg.818"/>
<organism evidence="1 2">
    <name type="scientific">Bacillus smithii 7_3_47FAA</name>
    <dbReference type="NCBI Taxonomy" id="665952"/>
    <lineage>
        <taxon>Bacteria</taxon>
        <taxon>Bacillati</taxon>
        <taxon>Bacillota</taxon>
        <taxon>Bacilli</taxon>
        <taxon>Bacillales</taxon>
        <taxon>Bacillaceae</taxon>
        <taxon>Bacillus</taxon>
    </lineage>
</organism>
<dbReference type="Proteomes" id="UP000011747">
    <property type="component" value="Unassembled WGS sequence"/>
</dbReference>
<reference evidence="1 2" key="1">
    <citation type="submission" date="2011-09" db="EMBL/GenBank/DDBJ databases">
        <title>The Genome Sequence of Bacillus smithii 7_3_47FAA.</title>
        <authorList>
            <consortium name="The Broad Institute Genome Sequencing Platform"/>
            <person name="Earl A."/>
            <person name="Ward D."/>
            <person name="Feldgarden M."/>
            <person name="Gevers D."/>
            <person name="Daigneault M."/>
            <person name="Strauss J."/>
            <person name="Allen-Vercoe E."/>
            <person name="Young S.K."/>
            <person name="Zeng Q."/>
            <person name="Gargeya S."/>
            <person name="Fitzgerald M."/>
            <person name="Haas B."/>
            <person name="Abouelleil A."/>
            <person name="Alvarado L."/>
            <person name="Arachchi H.M."/>
            <person name="Berlin A."/>
            <person name="Brown A."/>
            <person name="Chapman S.B."/>
            <person name="Chen Z."/>
            <person name="Dunbar C."/>
            <person name="Freedman E."/>
            <person name="Gearin G."/>
            <person name="Goldberg J."/>
            <person name="Griggs A."/>
            <person name="Gujja S."/>
            <person name="Heiman D."/>
            <person name="Howarth C."/>
            <person name="Larson L."/>
            <person name="Lui A."/>
            <person name="MacDonald P.J.P."/>
            <person name="Montmayeur A."/>
            <person name="Murphy C."/>
            <person name="Neiman D."/>
            <person name="Pearson M."/>
            <person name="Priest M."/>
            <person name="Roberts A."/>
            <person name="Saif S."/>
            <person name="Shea T."/>
            <person name="Shenoy N."/>
            <person name="Sisk P."/>
            <person name="Stolte C."/>
            <person name="Sykes S."/>
            <person name="Wortman J."/>
            <person name="Nusbaum C."/>
            <person name="Birren B."/>
        </authorList>
    </citation>
    <scope>NUCLEOTIDE SEQUENCE [LARGE SCALE GENOMIC DNA]</scope>
    <source>
        <strain evidence="1 2">7_3_47FAA</strain>
    </source>
</reference>
<sequence length="64" mass="7269">MGDFFRKDVKSPIQKGTVIGKITLRDGSYGYLTTKLEKKAQVKATVKEEIQKENWFAALMDGIF</sequence>
<dbReference type="AlphaFoldDB" id="G9QIM6"/>
<comment type="caution">
    <text evidence="1">The sequence shown here is derived from an EMBL/GenBank/DDBJ whole genome shotgun (WGS) entry which is preliminary data.</text>
</comment>
<dbReference type="GO" id="GO:0009002">
    <property type="term" value="F:serine-type D-Ala-D-Ala carboxypeptidase activity"/>
    <property type="evidence" value="ECO:0007669"/>
    <property type="project" value="InterPro"/>
</dbReference>
<dbReference type="HOGENOM" id="CLU_2858485_0_0_9"/>
<name>G9QIM6_9BACI</name>
<accession>G9QIM6</accession>
<keyword evidence="2" id="KW-1185">Reference proteome</keyword>
<protein>
    <submittedName>
        <fullName evidence="1">Uncharacterized protein</fullName>
    </submittedName>
</protein>
<dbReference type="RefSeq" id="WP_003353099.1">
    <property type="nucleotide sequence ID" value="NZ_JH414744.1"/>
</dbReference>
<evidence type="ECO:0000313" key="1">
    <source>
        <dbReference type="EMBL" id="EHL78977.1"/>
    </source>
</evidence>
<proteinExistence type="predicted"/>
<evidence type="ECO:0000313" key="2">
    <source>
        <dbReference type="Proteomes" id="UP000011747"/>
    </source>
</evidence>